<dbReference type="Proteomes" id="UP001152795">
    <property type="component" value="Unassembled WGS sequence"/>
</dbReference>
<dbReference type="InterPro" id="IPR002347">
    <property type="entry name" value="SDR_fam"/>
</dbReference>
<feature type="domain" description="Ketoreductase" evidence="2">
    <location>
        <begin position="15"/>
        <end position="212"/>
    </location>
</feature>
<organism evidence="3 4">
    <name type="scientific">Paramuricea clavata</name>
    <name type="common">Red gorgonian</name>
    <name type="synonym">Violescent sea-whip</name>
    <dbReference type="NCBI Taxonomy" id="317549"/>
    <lineage>
        <taxon>Eukaryota</taxon>
        <taxon>Metazoa</taxon>
        <taxon>Cnidaria</taxon>
        <taxon>Anthozoa</taxon>
        <taxon>Octocorallia</taxon>
        <taxon>Malacalcyonacea</taxon>
        <taxon>Plexauridae</taxon>
        <taxon>Paramuricea</taxon>
    </lineage>
</organism>
<reference evidence="3" key="1">
    <citation type="submission" date="2020-04" db="EMBL/GenBank/DDBJ databases">
        <authorList>
            <person name="Alioto T."/>
            <person name="Alioto T."/>
            <person name="Gomez Garrido J."/>
        </authorList>
    </citation>
    <scope>NUCLEOTIDE SEQUENCE</scope>
    <source>
        <strain evidence="3">A484AB</strain>
    </source>
</reference>
<dbReference type="OrthoDB" id="47007at2759"/>
<dbReference type="PANTHER" id="PTHR43975">
    <property type="entry name" value="ZGC:101858"/>
    <property type="match status" value="1"/>
</dbReference>
<dbReference type="AlphaFoldDB" id="A0A7D9DX69"/>
<dbReference type="EMBL" id="CACRXK020002555">
    <property type="protein sequence ID" value="CAB3994866.1"/>
    <property type="molecule type" value="Genomic_DNA"/>
</dbReference>
<dbReference type="InterPro" id="IPR057326">
    <property type="entry name" value="KR_dom"/>
</dbReference>
<sequence length="268" mass="28750">MAAQTGECCKKFQGKVALITGGSSGIGAVTAVHFSTMGCKIAITARSLDGLAKTAQECRKHMQTSDVLTIEADVANEGDVKRMVESTIQHFGQLDILINSAGILSRGTIEMASLEDYDKVMNTNMRSVFQITQLCVPHLVKTKGCIVNVSSVTGMRSFAGVLPYCISKAAMDQFTRCISLELAEKQVRVNSVNPGVINTGMHTRGIEPLDQTTFEKFLERSKTTHALGRVGEPEEVAKTIAFLASSDASYITGVTVPVDGGRHAMCAR</sequence>
<dbReference type="PRINTS" id="PR00081">
    <property type="entry name" value="GDHRDH"/>
</dbReference>
<keyword evidence="1" id="KW-0560">Oxidoreductase</keyword>
<dbReference type="Gene3D" id="3.40.50.720">
    <property type="entry name" value="NAD(P)-binding Rossmann-like Domain"/>
    <property type="match status" value="1"/>
</dbReference>
<accession>A0A7D9DX69</accession>
<dbReference type="PANTHER" id="PTHR43975:SF2">
    <property type="entry name" value="EG:BACR7A4.14 PROTEIN-RELATED"/>
    <property type="match status" value="1"/>
</dbReference>
<dbReference type="GO" id="GO:0016491">
    <property type="term" value="F:oxidoreductase activity"/>
    <property type="evidence" value="ECO:0007669"/>
    <property type="project" value="UniProtKB-KW"/>
</dbReference>
<dbReference type="Pfam" id="PF13561">
    <property type="entry name" value="adh_short_C2"/>
    <property type="match status" value="1"/>
</dbReference>
<dbReference type="PROSITE" id="PS00061">
    <property type="entry name" value="ADH_SHORT"/>
    <property type="match status" value="1"/>
</dbReference>
<dbReference type="FunFam" id="3.40.50.720:FF:000084">
    <property type="entry name" value="Short-chain dehydrogenase reductase"/>
    <property type="match status" value="1"/>
</dbReference>
<evidence type="ECO:0000259" key="2">
    <source>
        <dbReference type="SMART" id="SM00822"/>
    </source>
</evidence>
<protein>
    <submittedName>
        <fullName evidence="3">3-oxoacyl-[acyl-carrier- ] reductase</fullName>
    </submittedName>
</protein>
<keyword evidence="4" id="KW-1185">Reference proteome</keyword>
<dbReference type="GO" id="GO:0006629">
    <property type="term" value="P:lipid metabolic process"/>
    <property type="evidence" value="ECO:0007669"/>
    <property type="project" value="UniProtKB-ARBA"/>
</dbReference>
<dbReference type="SUPFAM" id="SSF51735">
    <property type="entry name" value="NAD(P)-binding Rossmann-fold domains"/>
    <property type="match status" value="1"/>
</dbReference>
<name>A0A7D9DX69_PARCT</name>
<dbReference type="PRINTS" id="PR00080">
    <property type="entry name" value="SDRFAMILY"/>
</dbReference>
<gene>
    <name evidence="3" type="ORF">PACLA_8A051071</name>
</gene>
<evidence type="ECO:0000313" key="3">
    <source>
        <dbReference type="EMBL" id="CAB3994866.1"/>
    </source>
</evidence>
<dbReference type="InterPro" id="IPR036291">
    <property type="entry name" value="NAD(P)-bd_dom_sf"/>
</dbReference>
<dbReference type="NCBIfam" id="NF005559">
    <property type="entry name" value="PRK07231.1"/>
    <property type="match status" value="1"/>
</dbReference>
<dbReference type="SMART" id="SM00822">
    <property type="entry name" value="PKS_KR"/>
    <property type="match status" value="1"/>
</dbReference>
<dbReference type="InterPro" id="IPR020904">
    <property type="entry name" value="Sc_DH/Rdtase_CS"/>
</dbReference>
<evidence type="ECO:0000256" key="1">
    <source>
        <dbReference type="ARBA" id="ARBA00023002"/>
    </source>
</evidence>
<proteinExistence type="predicted"/>
<comment type="caution">
    <text evidence="3">The sequence shown here is derived from an EMBL/GenBank/DDBJ whole genome shotgun (WGS) entry which is preliminary data.</text>
</comment>
<evidence type="ECO:0000313" key="4">
    <source>
        <dbReference type="Proteomes" id="UP001152795"/>
    </source>
</evidence>